<dbReference type="eggNOG" id="COG0297">
    <property type="taxonomic scope" value="Bacteria"/>
</dbReference>
<accession>A0A099X1E1</accession>
<evidence type="ECO:0000313" key="7">
    <source>
        <dbReference type="EMBL" id="SJZ32974.1"/>
    </source>
</evidence>
<dbReference type="EMBL" id="FUWL01000003">
    <property type="protein sequence ID" value="SJZ32974.1"/>
    <property type="molecule type" value="Genomic_DNA"/>
</dbReference>
<dbReference type="GO" id="GO:0009011">
    <property type="term" value="F:alpha-1,4-glucan glucosyltransferase (ADP-glucose donor) activity"/>
    <property type="evidence" value="ECO:0007669"/>
    <property type="project" value="UniProtKB-EC"/>
</dbReference>
<evidence type="ECO:0000256" key="3">
    <source>
        <dbReference type="ARBA" id="ARBA00022676"/>
    </source>
</evidence>
<keyword evidence="4" id="KW-0808">Transferase</keyword>
<dbReference type="SUPFAM" id="SSF53756">
    <property type="entry name" value="UDP-Glycosyltransferase/glycogen phosphorylase"/>
    <property type="match status" value="1"/>
</dbReference>
<name>A0A099X1E1_PORCN</name>
<dbReference type="STRING" id="36874.HQ34_01105"/>
<evidence type="ECO:0000313" key="6">
    <source>
        <dbReference type="EMBL" id="KGN80298.1"/>
    </source>
</evidence>
<dbReference type="Proteomes" id="UP000189956">
    <property type="component" value="Unassembled WGS sequence"/>
</dbReference>
<evidence type="ECO:0000313" key="8">
    <source>
        <dbReference type="Proteomes" id="UP000030125"/>
    </source>
</evidence>
<dbReference type="Proteomes" id="UP000030125">
    <property type="component" value="Unassembled WGS sequence"/>
</dbReference>
<dbReference type="PANTHER" id="PTHR45825">
    <property type="entry name" value="GRANULE-BOUND STARCH SYNTHASE 1, CHLOROPLASTIC/AMYLOPLASTIC"/>
    <property type="match status" value="1"/>
</dbReference>
<sequence>MTAKKVLFLAQEIHPYIEDSPIGKISQFLPQGIQELGYDIRTFMPNYGTINERRNQLHEVIRLSGMNLVIDDKVHQLVVKVASLPSAKMQVYFIDSDDFFSRKGNLHDESGALYPDNSERSVFFLRGVFETIKKLRWVPDIIHCQGWFTGLAPLYLRTLYKDEPALAQAKIVFSAYDQTPQQPFGEELTRVLGFDNITSPLLDGTALDKETFVQLVLKYIDGMVISTKEISPELLEAIHGSGKKYLDYHEPEELVKAVDDFYATL</sequence>
<keyword evidence="3" id="KW-0328">Glycosyltransferase</keyword>
<evidence type="ECO:0000256" key="1">
    <source>
        <dbReference type="ARBA" id="ARBA00001478"/>
    </source>
</evidence>
<keyword evidence="8" id="KW-1185">Reference proteome</keyword>
<organism evidence="6 8">
    <name type="scientific">Porphyromonas cangingivalis</name>
    <dbReference type="NCBI Taxonomy" id="36874"/>
    <lineage>
        <taxon>Bacteria</taxon>
        <taxon>Pseudomonadati</taxon>
        <taxon>Bacteroidota</taxon>
        <taxon>Bacteroidia</taxon>
        <taxon>Bacteroidales</taxon>
        <taxon>Porphyromonadaceae</taxon>
        <taxon>Porphyromonas</taxon>
    </lineage>
</organism>
<evidence type="ECO:0000313" key="9">
    <source>
        <dbReference type="Proteomes" id="UP000189956"/>
    </source>
</evidence>
<reference evidence="6 8" key="1">
    <citation type="submission" date="2014-08" db="EMBL/GenBank/DDBJ databases">
        <title>Porphyromonas cangingivalis strain:COT-109_OH1386 Genome sequencing.</title>
        <authorList>
            <person name="Wallis C."/>
            <person name="Deusch O."/>
            <person name="O'Flynn C."/>
            <person name="Davis I."/>
            <person name="Jospin G."/>
            <person name="Darling A.E."/>
            <person name="Coil D.A."/>
            <person name="Alexiev A."/>
            <person name="Horsfall A."/>
            <person name="Kirkwood N."/>
            <person name="Harris S."/>
            <person name="Eisen J.A."/>
        </authorList>
    </citation>
    <scope>NUCLEOTIDE SEQUENCE [LARGE SCALE GENOMIC DNA]</scope>
    <source>
        <strain evidence="8">COT-109 OH1386</strain>
        <strain evidence="6">COT-109_OH1386</strain>
    </source>
</reference>
<evidence type="ECO:0000256" key="4">
    <source>
        <dbReference type="ARBA" id="ARBA00022679"/>
    </source>
</evidence>
<proteinExistence type="predicted"/>
<dbReference type="AlphaFoldDB" id="A0A099X1E1"/>
<dbReference type="PANTHER" id="PTHR45825:SF11">
    <property type="entry name" value="ALPHA AMYLASE DOMAIN-CONTAINING PROTEIN"/>
    <property type="match status" value="1"/>
</dbReference>
<dbReference type="Gene3D" id="3.40.50.2000">
    <property type="entry name" value="Glycogen Phosphorylase B"/>
    <property type="match status" value="1"/>
</dbReference>
<dbReference type="EC" id="2.4.1.21" evidence="2"/>
<dbReference type="OrthoDB" id="9808590at2"/>
<reference evidence="7 9" key="2">
    <citation type="submission" date="2017-02" db="EMBL/GenBank/DDBJ databases">
        <authorList>
            <person name="Peterson S.W."/>
        </authorList>
    </citation>
    <scope>NUCLEOTIDE SEQUENCE [LARGE SCALE GENOMIC DNA]</scope>
    <source>
        <strain evidence="7 9">ATCC 700135</strain>
    </source>
</reference>
<evidence type="ECO:0000256" key="2">
    <source>
        <dbReference type="ARBA" id="ARBA00012588"/>
    </source>
</evidence>
<dbReference type="EMBL" id="JQJD01000043">
    <property type="protein sequence ID" value="KGN80298.1"/>
    <property type="molecule type" value="Genomic_DNA"/>
</dbReference>
<dbReference type="InterPro" id="IPR013534">
    <property type="entry name" value="Starch_synth_cat_dom"/>
</dbReference>
<comment type="catalytic activity">
    <reaction evidence="1">
        <text>[(1-&gt;4)-alpha-D-glucosyl](n) + ADP-alpha-D-glucose = [(1-&gt;4)-alpha-D-glucosyl](n+1) + ADP + H(+)</text>
        <dbReference type="Rhea" id="RHEA:18189"/>
        <dbReference type="Rhea" id="RHEA-COMP:9584"/>
        <dbReference type="Rhea" id="RHEA-COMP:9587"/>
        <dbReference type="ChEBI" id="CHEBI:15378"/>
        <dbReference type="ChEBI" id="CHEBI:15444"/>
        <dbReference type="ChEBI" id="CHEBI:57498"/>
        <dbReference type="ChEBI" id="CHEBI:456216"/>
        <dbReference type="EC" id="2.4.1.21"/>
    </reaction>
</comment>
<feature type="domain" description="Starch synthase catalytic" evidence="5">
    <location>
        <begin position="5"/>
        <end position="197"/>
    </location>
</feature>
<protein>
    <recommendedName>
        <fullName evidence="2">starch synthase</fullName>
        <ecNumber evidence="2">2.4.1.21</ecNumber>
    </recommendedName>
</protein>
<dbReference type="RefSeq" id="WP_025836920.1">
    <property type="nucleotide sequence ID" value="NZ_CALTZT010000002.1"/>
</dbReference>
<dbReference type="Pfam" id="PF08323">
    <property type="entry name" value="Glyco_transf_5"/>
    <property type="match status" value="1"/>
</dbReference>
<evidence type="ECO:0000259" key="5">
    <source>
        <dbReference type="Pfam" id="PF08323"/>
    </source>
</evidence>
<gene>
    <name evidence="6" type="ORF">HQ35_06335</name>
    <name evidence="7" type="ORF">SAMN02745205_00337</name>
</gene>